<evidence type="ECO:0000313" key="2">
    <source>
        <dbReference type="Proteomes" id="UP000092445"/>
    </source>
</evidence>
<evidence type="ECO:0000313" key="1">
    <source>
        <dbReference type="EnsemblMetazoa" id="GPAI022950-PA"/>
    </source>
</evidence>
<reference evidence="1" key="2">
    <citation type="submission" date="2020-05" db="UniProtKB">
        <authorList>
            <consortium name="EnsemblMetazoa"/>
        </authorList>
    </citation>
    <scope>IDENTIFICATION</scope>
    <source>
        <strain evidence="1">IAEA</strain>
    </source>
</reference>
<dbReference type="AlphaFoldDB" id="A0A1A9ZRP8"/>
<keyword evidence="2" id="KW-1185">Reference proteome</keyword>
<reference evidence="2" key="1">
    <citation type="submission" date="2014-03" db="EMBL/GenBank/DDBJ databases">
        <authorList>
            <person name="Aksoy S."/>
            <person name="Warren W."/>
            <person name="Wilson R.K."/>
        </authorList>
    </citation>
    <scope>NUCLEOTIDE SEQUENCE [LARGE SCALE GENOMIC DNA]</scope>
    <source>
        <strain evidence="2">IAEA</strain>
    </source>
</reference>
<dbReference type="EnsemblMetazoa" id="GPAI022950-RA">
    <property type="protein sequence ID" value="GPAI022950-PA"/>
    <property type="gene ID" value="GPAI022950"/>
</dbReference>
<accession>A0A1A9ZRP8</accession>
<sequence>MANAPRNPNRCHQHLTNLYAISFGGEAVKFGTEKGLECFLMNIPTRRQESNKYEECNESKSRDESEEERILCGIVTGVKKEIPLLNGSVQLTLVEFTQQQLCDFMFYIFMEVFKNLEKGY</sequence>
<organism evidence="1 2">
    <name type="scientific">Glossina pallidipes</name>
    <name type="common">Tsetse fly</name>
    <dbReference type="NCBI Taxonomy" id="7398"/>
    <lineage>
        <taxon>Eukaryota</taxon>
        <taxon>Metazoa</taxon>
        <taxon>Ecdysozoa</taxon>
        <taxon>Arthropoda</taxon>
        <taxon>Hexapoda</taxon>
        <taxon>Insecta</taxon>
        <taxon>Pterygota</taxon>
        <taxon>Neoptera</taxon>
        <taxon>Endopterygota</taxon>
        <taxon>Diptera</taxon>
        <taxon>Brachycera</taxon>
        <taxon>Muscomorpha</taxon>
        <taxon>Hippoboscoidea</taxon>
        <taxon>Glossinidae</taxon>
        <taxon>Glossina</taxon>
    </lineage>
</organism>
<protein>
    <submittedName>
        <fullName evidence="1">Uncharacterized protein</fullName>
    </submittedName>
</protein>
<dbReference type="VEuPathDB" id="VectorBase:GPAI022950"/>
<dbReference type="Proteomes" id="UP000092445">
    <property type="component" value="Unassembled WGS sequence"/>
</dbReference>
<name>A0A1A9ZRP8_GLOPL</name>
<proteinExistence type="predicted"/>